<gene>
    <name evidence="4" type="ORF">TVAG_339470</name>
</gene>
<evidence type="ECO:0000256" key="1">
    <source>
        <dbReference type="ARBA" id="ARBA00022737"/>
    </source>
</evidence>
<dbReference type="PANTHER" id="PTHR24126:SF14">
    <property type="entry name" value="ANK_REP_REGION DOMAIN-CONTAINING PROTEIN"/>
    <property type="match status" value="1"/>
</dbReference>
<dbReference type="SMR" id="A2F903"/>
<protein>
    <submittedName>
        <fullName evidence="4">Uncharacterized protein</fullName>
    </submittedName>
</protein>
<dbReference type="Proteomes" id="UP000001542">
    <property type="component" value="Unassembled WGS sequence"/>
</dbReference>
<dbReference type="AlphaFoldDB" id="A2F903"/>
<dbReference type="KEGG" id="tva:4756430"/>
<feature type="repeat" description="ANK" evidence="3">
    <location>
        <begin position="209"/>
        <end position="242"/>
    </location>
</feature>
<dbReference type="Pfam" id="PF00023">
    <property type="entry name" value="Ank"/>
    <property type="match status" value="2"/>
</dbReference>
<dbReference type="InterPro" id="IPR036770">
    <property type="entry name" value="Ankyrin_rpt-contain_sf"/>
</dbReference>
<keyword evidence="5" id="KW-1185">Reference proteome</keyword>
<dbReference type="OrthoDB" id="194358at2759"/>
<feature type="repeat" description="ANK" evidence="3">
    <location>
        <begin position="313"/>
        <end position="345"/>
    </location>
</feature>
<feature type="repeat" description="ANK" evidence="3">
    <location>
        <begin position="480"/>
        <end position="512"/>
    </location>
</feature>
<accession>A2F903</accession>
<dbReference type="PROSITE" id="PS50297">
    <property type="entry name" value="ANK_REP_REGION"/>
    <property type="match status" value="7"/>
</dbReference>
<dbReference type="SUPFAM" id="SSF48403">
    <property type="entry name" value="Ankyrin repeat"/>
    <property type="match status" value="2"/>
</dbReference>
<dbReference type="RefSeq" id="XP_001311560.1">
    <property type="nucleotide sequence ID" value="XM_001311559.1"/>
</dbReference>
<dbReference type="eggNOG" id="KOG4177">
    <property type="taxonomic scope" value="Eukaryota"/>
</dbReference>
<reference evidence="4" key="2">
    <citation type="journal article" date="2007" name="Science">
        <title>Draft genome sequence of the sexually transmitted pathogen Trichomonas vaginalis.</title>
        <authorList>
            <person name="Carlton J.M."/>
            <person name="Hirt R.P."/>
            <person name="Silva J.C."/>
            <person name="Delcher A.L."/>
            <person name="Schatz M."/>
            <person name="Zhao Q."/>
            <person name="Wortman J.R."/>
            <person name="Bidwell S.L."/>
            <person name="Alsmark U.C.M."/>
            <person name="Besteiro S."/>
            <person name="Sicheritz-Ponten T."/>
            <person name="Noel C.J."/>
            <person name="Dacks J.B."/>
            <person name="Foster P.G."/>
            <person name="Simillion C."/>
            <person name="Van de Peer Y."/>
            <person name="Miranda-Saavedra D."/>
            <person name="Barton G.J."/>
            <person name="Westrop G.D."/>
            <person name="Mueller S."/>
            <person name="Dessi D."/>
            <person name="Fiori P.L."/>
            <person name="Ren Q."/>
            <person name="Paulsen I."/>
            <person name="Zhang H."/>
            <person name="Bastida-Corcuera F.D."/>
            <person name="Simoes-Barbosa A."/>
            <person name="Brown M.T."/>
            <person name="Hayes R.D."/>
            <person name="Mukherjee M."/>
            <person name="Okumura C.Y."/>
            <person name="Schneider R."/>
            <person name="Smith A.J."/>
            <person name="Vanacova S."/>
            <person name="Villalvazo M."/>
            <person name="Haas B.J."/>
            <person name="Pertea M."/>
            <person name="Feldblyum T.V."/>
            <person name="Utterback T.R."/>
            <person name="Shu C.L."/>
            <person name="Osoegawa K."/>
            <person name="de Jong P.J."/>
            <person name="Hrdy I."/>
            <person name="Horvathova L."/>
            <person name="Zubacova Z."/>
            <person name="Dolezal P."/>
            <person name="Malik S.B."/>
            <person name="Logsdon J.M. Jr."/>
            <person name="Henze K."/>
            <person name="Gupta A."/>
            <person name="Wang C.C."/>
            <person name="Dunne R.L."/>
            <person name="Upcroft J.A."/>
            <person name="Upcroft P."/>
            <person name="White O."/>
            <person name="Salzberg S.L."/>
            <person name="Tang P."/>
            <person name="Chiu C.-H."/>
            <person name="Lee Y.-S."/>
            <person name="Embley T.M."/>
            <person name="Coombs G.H."/>
            <person name="Mottram J.C."/>
            <person name="Tachezy J."/>
            <person name="Fraser-Liggett C.M."/>
            <person name="Johnson P.J."/>
        </authorList>
    </citation>
    <scope>NUCLEOTIDE SEQUENCE [LARGE SCALE GENOMIC DNA]</scope>
    <source>
        <strain evidence="4">G3</strain>
    </source>
</reference>
<evidence type="ECO:0000313" key="5">
    <source>
        <dbReference type="Proteomes" id="UP000001542"/>
    </source>
</evidence>
<dbReference type="VEuPathDB" id="TrichDB:TVAG_339470"/>
<dbReference type="PANTHER" id="PTHR24126">
    <property type="entry name" value="ANKYRIN REPEAT, PH AND SEC7 DOMAIN CONTAINING PROTEIN SECG-RELATED"/>
    <property type="match status" value="1"/>
</dbReference>
<feature type="repeat" description="ANK" evidence="3">
    <location>
        <begin position="580"/>
        <end position="612"/>
    </location>
</feature>
<sequence>MESSRQIQLAAEYKAVNCFKFFMMNNQSINSSTVSDACSGGSTEIIEMVDHIAHFPSYSIDSVIRHHNNEAFDYLRSRAGMNISFVAAFRYSNFIVAQKGISELNHINEFESDDSNLLLGPTVSDNLYFFKKFLENGTEIKQINYINKAAIHSSFDIVKYLVDNGIYQVDSITLPDKWSPLHYAANSGSYEVIKFLVEKGADINRKDSDGNTPLHLACRSLGDKESILYMLDHGVDPKLKNNEGQTPYMKIETDGDIGCEILEAFISRKAATIETKNEFGLTPLVRAAQSGNLKLAKFCISHGADVDARDPTHQRTALILAAYKNDVPMIELLLDYLADIEAKDEYGNTAFLEAVEFDCPDAIYCLHKHNCKTNLITPDNYTPMMIAAKYGALKSLEALVKIGCDINWQRPNDIFTALEMAVNVGNLDTINKLIDLGANIERYGKVLVSILHSAVYRQNIDVIKLLVKRGANIEDKCRKDGATPLYDAYQFDRIVSFEYMLSIGANPNAKNKNGVSILFGICDDEQVEFLKVLVRYKVNVNEISQPEGANALAPCIHRENPEMVKILCQAGINVNHKDPLGNCPLLYAVQYGNAKIAKILMEYGAHPDMPNNYHMTPMFLAKQYSKTDLINIMERTKQKYRK</sequence>
<dbReference type="PROSITE" id="PS50088">
    <property type="entry name" value="ANK_REPEAT"/>
    <property type="match status" value="9"/>
</dbReference>
<keyword evidence="1" id="KW-0677">Repeat</keyword>
<feature type="repeat" description="ANK" evidence="3">
    <location>
        <begin position="279"/>
        <end position="311"/>
    </location>
</feature>
<reference evidence="4" key="1">
    <citation type="submission" date="2006-10" db="EMBL/GenBank/DDBJ databases">
        <authorList>
            <person name="Amadeo P."/>
            <person name="Zhao Q."/>
            <person name="Wortman J."/>
            <person name="Fraser-Liggett C."/>
            <person name="Carlton J."/>
        </authorList>
    </citation>
    <scope>NUCLEOTIDE SEQUENCE</scope>
    <source>
        <strain evidence="4">G3</strain>
    </source>
</reference>
<dbReference type="Gene3D" id="1.25.40.20">
    <property type="entry name" value="Ankyrin repeat-containing domain"/>
    <property type="match status" value="2"/>
</dbReference>
<feature type="repeat" description="ANK" evidence="3">
    <location>
        <begin position="413"/>
        <end position="445"/>
    </location>
</feature>
<dbReference type="VEuPathDB" id="TrichDB:TVAGG3_0764390"/>
<dbReference type="STRING" id="5722.A2F903"/>
<dbReference type="SMART" id="SM00248">
    <property type="entry name" value="ANK"/>
    <property type="match status" value="14"/>
</dbReference>
<feature type="repeat" description="ANK" evidence="3">
    <location>
        <begin position="449"/>
        <end position="478"/>
    </location>
</feature>
<dbReference type="InterPro" id="IPR002110">
    <property type="entry name" value="Ankyrin_rpt"/>
</dbReference>
<dbReference type="InParanoid" id="A2F903"/>
<organism evidence="4 5">
    <name type="scientific">Trichomonas vaginalis (strain ATCC PRA-98 / G3)</name>
    <dbReference type="NCBI Taxonomy" id="412133"/>
    <lineage>
        <taxon>Eukaryota</taxon>
        <taxon>Metamonada</taxon>
        <taxon>Parabasalia</taxon>
        <taxon>Trichomonadida</taxon>
        <taxon>Trichomonadidae</taxon>
        <taxon>Trichomonas</taxon>
    </lineage>
</organism>
<evidence type="ECO:0000313" key="4">
    <source>
        <dbReference type="EMBL" id="EAX98630.1"/>
    </source>
</evidence>
<keyword evidence="2 3" id="KW-0040">ANK repeat</keyword>
<proteinExistence type="predicted"/>
<dbReference type="Pfam" id="PF12796">
    <property type="entry name" value="Ank_2"/>
    <property type="match status" value="4"/>
</dbReference>
<feature type="repeat" description="ANK" evidence="3">
    <location>
        <begin position="379"/>
        <end position="411"/>
    </location>
</feature>
<evidence type="ECO:0000256" key="3">
    <source>
        <dbReference type="PROSITE-ProRule" id="PRU00023"/>
    </source>
</evidence>
<feature type="repeat" description="ANK" evidence="3">
    <location>
        <begin position="176"/>
        <end position="208"/>
    </location>
</feature>
<dbReference type="EMBL" id="DS113668">
    <property type="protein sequence ID" value="EAX98630.1"/>
    <property type="molecule type" value="Genomic_DNA"/>
</dbReference>
<evidence type="ECO:0000256" key="2">
    <source>
        <dbReference type="ARBA" id="ARBA00023043"/>
    </source>
</evidence>
<name>A2F903_TRIV3</name>